<comment type="caution">
    <text evidence="2">The sequence shown here is derived from an EMBL/GenBank/DDBJ whole genome shotgun (WGS) entry which is preliminary data.</text>
</comment>
<name>A0AA45HHW2_9BACT</name>
<organism evidence="2 3">
    <name type="scientific">Oceanotoga teriensis</name>
    <dbReference type="NCBI Taxonomy" id="515440"/>
    <lineage>
        <taxon>Bacteria</taxon>
        <taxon>Thermotogati</taxon>
        <taxon>Thermotogota</taxon>
        <taxon>Thermotogae</taxon>
        <taxon>Petrotogales</taxon>
        <taxon>Petrotogaceae</taxon>
        <taxon>Oceanotoga</taxon>
    </lineage>
</organism>
<protein>
    <submittedName>
        <fullName evidence="2">Uncharacterized protein</fullName>
    </submittedName>
</protein>
<keyword evidence="1" id="KW-1133">Transmembrane helix</keyword>
<sequence length="130" mass="15621">MRYNFRYLKIFHILPIILAFIIFYIGNYLISKTQNNFLGFLFLICFSSILIFFIRKYMKFPIIVDSQKKLFYINFGFFNPRYVEYQIKDVKDTVLTSKNLIIKLQNNEIIISNKIENINLLLNLLKGELN</sequence>
<feature type="transmembrane region" description="Helical" evidence="1">
    <location>
        <begin position="36"/>
        <end position="54"/>
    </location>
</feature>
<keyword evidence="1" id="KW-0472">Membrane</keyword>
<evidence type="ECO:0000313" key="2">
    <source>
        <dbReference type="EMBL" id="PWJ88769.1"/>
    </source>
</evidence>
<feature type="transmembrane region" description="Helical" evidence="1">
    <location>
        <begin position="7"/>
        <end position="30"/>
    </location>
</feature>
<gene>
    <name evidence="2" type="ORF">C7380_11759</name>
</gene>
<accession>A0AA45HHW2</accession>
<dbReference type="EMBL" id="QGGI01000017">
    <property type="protein sequence ID" value="PWJ88769.1"/>
    <property type="molecule type" value="Genomic_DNA"/>
</dbReference>
<keyword evidence="1" id="KW-0812">Transmembrane</keyword>
<keyword evidence="3" id="KW-1185">Reference proteome</keyword>
<dbReference type="AlphaFoldDB" id="A0AA45HHW2"/>
<proteinExistence type="predicted"/>
<dbReference type="Proteomes" id="UP000245921">
    <property type="component" value="Unassembled WGS sequence"/>
</dbReference>
<evidence type="ECO:0000256" key="1">
    <source>
        <dbReference type="SAM" id="Phobius"/>
    </source>
</evidence>
<evidence type="ECO:0000313" key="3">
    <source>
        <dbReference type="Proteomes" id="UP000245921"/>
    </source>
</evidence>
<dbReference type="RefSeq" id="WP_109605807.1">
    <property type="nucleotide sequence ID" value="NZ_JAMHJO010000012.1"/>
</dbReference>
<reference evidence="2 3" key="1">
    <citation type="submission" date="2018-05" db="EMBL/GenBank/DDBJ databases">
        <title>Genomic Encyclopedia of Type Strains, Phase IV (KMG-IV): sequencing the most valuable type-strain genomes for metagenomic binning, comparative biology and taxonomic classification.</title>
        <authorList>
            <person name="Goeker M."/>
        </authorList>
    </citation>
    <scope>NUCLEOTIDE SEQUENCE [LARGE SCALE GENOMIC DNA]</scope>
    <source>
        <strain evidence="2 3">DSM 24906</strain>
    </source>
</reference>